<comment type="caution">
    <text evidence="1">The sequence shown here is derived from an EMBL/GenBank/DDBJ whole genome shotgun (WGS) entry which is preliminary data.</text>
</comment>
<dbReference type="Proteomes" id="UP000838756">
    <property type="component" value="Unassembled WGS sequence"/>
</dbReference>
<evidence type="ECO:0000313" key="1">
    <source>
        <dbReference type="EMBL" id="CAH2237371.1"/>
    </source>
</evidence>
<gene>
    <name evidence="1" type="primary">jg10499</name>
    <name evidence="1" type="ORF">PAEG_LOCUS14660</name>
</gene>
<name>A0A8S4RML0_9NEOP</name>
<proteinExistence type="predicted"/>
<protein>
    <submittedName>
        <fullName evidence="1">Jg10499 protein</fullName>
    </submittedName>
</protein>
<accession>A0A8S4RML0</accession>
<keyword evidence="2" id="KW-1185">Reference proteome</keyword>
<evidence type="ECO:0000313" key="2">
    <source>
        <dbReference type="Proteomes" id="UP000838756"/>
    </source>
</evidence>
<dbReference type="EMBL" id="CAKXAJ010025264">
    <property type="protein sequence ID" value="CAH2237371.1"/>
    <property type="molecule type" value="Genomic_DNA"/>
</dbReference>
<reference evidence="1" key="1">
    <citation type="submission" date="2022-03" db="EMBL/GenBank/DDBJ databases">
        <authorList>
            <person name="Lindestad O."/>
        </authorList>
    </citation>
    <scope>NUCLEOTIDE SEQUENCE</scope>
</reference>
<sequence>MDALASVRTSGWLATLQPPDSGVASWRSARRRLRTAQVPTSYNINGHSTTISAGHSRPIKYLSDAKTPA</sequence>
<organism evidence="1 2">
    <name type="scientific">Pararge aegeria aegeria</name>
    <dbReference type="NCBI Taxonomy" id="348720"/>
    <lineage>
        <taxon>Eukaryota</taxon>
        <taxon>Metazoa</taxon>
        <taxon>Ecdysozoa</taxon>
        <taxon>Arthropoda</taxon>
        <taxon>Hexapoda</taxon>
        <taxon>Insecta</taxon>
        <taxon>Pterygota</taxon>
        <taxon>Neoptera</taxon>
        <taxon>Endopterygota</taxon>
        <taxon>Lepidoptera</taxon>
        <taxon>Glossata</taxon>
        <taxon>Ditrysia</taxon>
        <taxon>Papilionoidea</taxon>
        <taxon>Nymphalidae</taxon>
        <taxon>Satyrinae</taxon>
        <taxon>Satyrini</taxon>
        <taxon>Parargina</taxon>
        <taxon>Pararge</taxon>
    </lineage>
</organism>
<dbReference type="AlphaFoldDB" id="A0A8S4RML0"/>